<evidence type="ECO:0000259" key="5">
    <source>
        <dbReference type="PROSITE" id="PS50977"/>
    </source>
</evidence>
<dbReference type="SUPFAM" id="SSF48498">
    <property type="entry name" value="Tetracyclin repressor-like, C-terminal domain"/>
    <property type="match status" value="1"/>
</dbReference>
<dbReference type="EMBL" id="DQID01000155">
    <property type="protein sequence ID" value="HCT14294.1"/>
    <property type="molecule type" value="Genomic_DNA"/>
</dbReference>
<evidence type="ECO:0000256" key="3">
    <source>
        <dbReference type="ARBA" id="ARBA00023163"/>
    </source>
</evidence>
<proteinExistence type="predicted"/>
<feature type="DNA-binding region" description="H-T-H motif" evidence="4">
    <location>
        <begin position="35"/>
        <end position="54"/>
    </location>
</feature>
<comment type="caution">
    <text evidence="6">The sequence shown here is derived from an EMBL/GenBank/DDBJ whole genome shotgun (WGS) entry which is preliminary data.</text>
</comment>
<dbReference type="SUPFAM" id="SSF46689">
    <property type="entry name" value="Homeodomain-like"/>
    <property type="match status" value="1"/>
</dbReference>
<dbReference type="Pfam" id="PF17932">
    <property type="entry name" value="TetR_C_24"/>
    <property type="match status" value="1"/>
</dbReference>
<accession>A0A3D4SYE4</accession>
<dbReference type="GO" id="GO:0003677">
    <property type="term" value="F:DNA binding"/>
    <property type="evidence" value="ECO:0007669"/>
    <property type="project" value="UniProtKB-UniRule"/>
</dbReference>
<dbReference type="PROSITE" id="PS50977">
    <property type="entry name" value="HTH_TETR_2"/>
    <property type="match status" value="1"/>
</dbReference>
<keyword evidence="1" id="KW-0805">Transcription regulation</keyword>
<name>A0A3D4SYE4_9CORY</name>
<evidence type="ECO:0000256" key="1">
    <source>
        <dbReference type="ARBA" id="ARBA00023015"/>
    </source>
</evidence>
<keyword evidence="2 4" id="KW-0238">DNA-binding</keyword>
<keyword evidence="3" id="KW-0804">Transcription</keyword>
<evidence type="ECO:0000313" key="6">
    <source>
        <dbReference type="EMBL" id="HCT14294.1"/>
    </source>
</evidence>
<evidence type="ECO:0000256" key="2">
    <source>
        <dbReference type="ARBA" id="ARBA00023125"/>
    </source>
</evidence>
<evidence type="ECO:0000256" key="4">
    <source>
        <dbReference type="PROSITE-ProRule" id="PRU00335"/>
    </source>
</evidence>
<dbReference type="Gene3D" id="1.10.10.60">
    <property type="entry name" value="Homeodomain-like"/>
    <property type="match status" value="1"/>
</dbReference>
<dbReference type="Gene3D" id="1.10.357.10">
    <property type="entry name" value="Tetracycline Repressor, domain 2"/>
    <property type="match status" value="1"/>
</dbReference>
<dbReference type="RefSeq" id="WP_273051513.1">
    <property type="nucleotide sequence ID" value="NZ_DAITTW010000071.1"/>
</dbReference>
<dbReference type="PANTHER" id="PTHR47506:SF1">
    <property type="entry name" value="HTH-TYPE TRANSCRIPTIONAL REGULATOR YJDC"/>
    <property type="match status" value="1"/>
</dbReference>
<organism evidence="6 7">
    <name type="scientific">Corynebacterium nuruki</name>
    <dbReference type="NCBI Taxonomy" id="1032851"/>
    <lineage>
        <taxon>Bacteria</taxon>
        <taxon>Bacillati</taxon>
        <taxon>Actinomycetota</taxon>
        <taxon>Actinomycetes</taxon>
        <taxon>Mycobacteriales</taxon>
        <taxon>Corynebacteriaceae</taxon>
        <taxon>Corynebacterium</taxon>
    </lineage>
</organism>
<dbReference type="InterPro" id="IPR023772">
    <property type="entry name" value="DNA-bd_HTH_TetR-type_CS"/>
</dbReference>
<dbReference type="InterPro" id="IPR041490">
    <property type="entry name" value="KstR2_TetR_C"/>
</dbReference>
<feature type="domain" description="HTH tetR-type" evidence="5">
    <location>
        <begin position="12"/>
        <end position="72"/>
    </location>
</feature>
<dbReference type="PROSITE" id="PS01081">
    <property type="entry name" value="HTH_TETR_1"/>
    <property type="match status" value="1"/>
</dbReference>
<protein>
    <submittedName>
        <fullName evidence="6">TetR/AcrR family transcriptional regulator</fullName>
    </submittedName>
</protein>
<dbReference type="PRINTS" id="PR00455">
    <property type="entry name" value="HTHTETR"/>
</dbReference>
<reference evidence="6 7" key="1">
    <citation type="journal article" date="2018" name="Nat. Biotechnol.">
        <title>A standardized bacterial taxonomy based on genome phylogeny substantially revises the tree of life.</title>
        <authorList>
            <person name="Parks D.H."/>
            <person name="Chuvochina M."/>
            <person name="Waite D.W."/>
            <person name="Rinke C."/>
            <person name="Skarshewski A."/>
            <person name="Chaumeil P.A."/>
            <person name="Hugenholtz P."/>
        </authorList>
    </citation>
    <scope>NUCLEOTIDE SEQUENCE [LARGE SCALE GENOMIC DNA]</scope>
    <source>
        <strain evidence="6">UBA11247</strain>
    </source>
</reference>
<dbReference type="Proteomes" id="UP000261739">
    <property type="component" value="Unassembled WGS sequence"/>
</dbReference>
<evidence type="ECO:0000313" key="7">
    <source>
        <dbReference type="Proteomes" id="UP000261739"/>
    </source>
</evidence>
<dbReference type="PANTHER" id="PTHR47506">
    <property type="entry name" value="TRANSCRIPTIONAL REGULATORY PROTEIN"/>
    <property type="match status" value="1"/>
</dbReference>
<dbReference type="InterPro" id="IPR001647">
    <property type="entry name" value="HTH_TetR"/>
</dbReference>
<dbReference type="STRING" id="863239.GCA_000213935_01751"/>
<dbReference type="InterPro" id="IPR009057">
    <property type="entry name" value="Homeodomain-like_sf"/>
</dbReference>
<dbReference type="Pfam" id="PF00440">
    <property type="entry name" value="TetR_N"/>
    <property type="match status" value="1"/>
</dbReference>
<sequence length="222" mass="24298">MDRDATHDAAHDAARAQILDAASTVFQVRGFDQATIDDIAEAIGATKGRVYYYFRSKFDIYLAVYEEGMRRVTAIIRPLAEAPGTGLERLRRMSVRHLVNLMSDPGYHDVITQGVVAGRSRALKDRQRRALVELNDIRQRYEEMFRGVVEQGVADGSLHTADPRLATRFLLSSLNGTAVWFRPRGDQDATAVADLAGQLADLALHGIAGSTAPAASAETQGE</sequence>
<dbReference type="AlphaFoldDB" id="A0A3D4SYE4"/>
<dbReference type="InterPro" id="IPR036271">
    <property type="entry name" value="Tet_transcr_reg_TetR-rel_C_sf"/>
</dbReference>
<gene>
    <name evidence="6" type="ORF">DIW82_05730</name>
</gene>